<dbReference type="AlphaFoldDB" id="A0A0A0LPI9"/>
<gene>
    <name evidence="1" type="ORF">Csa_2G380090</name>
</gene>
<protein>
    <submittedName>
        <fullName evidence="1">Uncharacterized protein</fullName>
    </submittedName>
</protein>
<proteinExistence type="predicted"/>
<evidence type="ECO:0000313" key="2">
    <source>
        <dbReference type="Proteomes" id="UP000029981"/>
    </source>
</evidence>
<reference evidence="1 2" key="2">
    <citation type="journal article" date="2009" name="PLoS ONE">
        <title>An integrated genetic and cytogenetic map of the cucumber genome.</title>
        <authorList>
            <person name="Ren Y."/>
            <person name="Zhang Z."/>
            <person name="Liu J."/>
            <person name="Staub J.E."/>
            <person name="Han Y."/>
            <person name="Cheng Z."/>
            <person name="Li X."/>
            <person name="Lu J."/>
            <person name="Miao H."/>
            <person name="Kang H."/>
            <person name="Xie B."/>
            <person name="Gu X."/>
            <person name="Wang X."/>
            <person name="Du Y."/>
            <person name="Jin W."/>
            <person name="Huang S."/>
        </authorList>
    </citation>
    <scope>NUCLEOTIDE SEQUENCE [LARGE SCALE GENOMIC DNA]</scope>
    <source>
        <strain evidence="2">cv. 9930</strain>
    </source>
</reference>
<dbReference type="EMBL" id="CM002923">
    <property type="protein sequence ID" value="KGN62929.1"/>
    <property type="molecule type" value="Genomic_DNA"/>
</dbReference>
<dbReference type="Proteomes" id="UP000029981">
    <property type="component" value="Chromosome 2"/>
</dbReference>
<organism evidence="1 2">
    <name type="scientific">Cucumis sativus</name>
    <name type="common">Cucumber</name>
    <dbReference type="NCBI Taxonomy" id="3659"/>
    <lineage>
        <taxon>Eukaryota</taxon>
        <taxon>Viridiplantae</taxon>
        <taxon>Streptophyta</taxon>
        <taxon>Embryophyta</taxon>
        <taxon>Tracheophyta</taxon>
        <taxon>Spermatophyta</taxon>
        <taxon>Magnoliopsida</taxon>
        <taxon>eudicotyledons</taxon>
        <taxon>Gunneridae</taxon>
        <taxon>Pentapetalae</taxon>
        <taxon>rosids</taxon>
        <taxon>fabids</taxon>
        <taxon>Cucurbitales</taxon>
        <taxon>Cucurbitaceae</taxon>
        <taxon>Benincaseae</taxon>
        <taxon>Cucumis</taxon>
    </lineage>
</organism>
<name>A0A0A0LPI9_CUCSA</name>
<sequence length="162" mass="18317">MLLLRPFFSIQRPSFGSRKPSVKPHVPFAHKSVSCRTPLSVPSRSQPPSRSLDWNRWFIAALICLRLRSFAAAAPVADVSQSRHHTMLSRFLIRLTQINFPSRLTAAHRGVPLLHSLSADREAATACSLFQSTCVDSTFSKLQFLPYHDDYWVLVNINIIAF</sequence>
<reference evidence="1 2" key="4">
    <citation type="journal article" date="2011" name="BMC Genomics">
        <title>RNA-Seq improves annotation of protein-coding genes in the cucumber genome.</title>
        <authorList>
            <person name="Li Z."/>
            <person name="Zhang Z."/>
            <person name="Yan P."/>
            <person name="Huang S."/>
            <person name="Fei Z."/>
            <person name="Lin K."/>
        </authorList>
    </citation>
    <scope>NUCLEOTIDE SEQUENCE [LARGE SCALE GENOMIC DNA]</scope>
    <source>
        <strain evidence="2">cv. 9930</strain>
    </source>
</reference>
<reference evidence="1 2" key="3">
    <citation type="journal article" date="2010" name="BMC Genomics">
        <title>Transcriptome sequencing and comparative analysis of cucumber flowers with different sex types.</title>
        <authorList>
            <person name="Guo S."/>
            <person name="Zheng Y."/>
            <person name="Joung J.G."/>
            <person name="Liu S."/>
            <person name="Zhang Z."/>
            <person name="Crasta O.R."/>
            <person name="Sobral B.W."/>
            <person name="Xu Y."/>
            <person name="Huang S."/>
            <person name="Fei Z."/>
        </authorList>
    </citation>
    <scope>NUCLEOTIDE SEQUENCE [LARGE SCALE GENOMIC DNA]</scope>
    <source>
        <strain evidence="2">cv. 9930</strain>
    </source>
</reference>
<evidence type="ECO:0000313" key="1">
    <source>
        <dbReference type="EMBL" id="KGN62929.1"/>
    </source>
</evidence>
<accession>A0A0A0LPI9</accession>
<reference evidence="1 2" key="1">
    <citation type="journal article" date="2009" name="Nat. Genet.">
        <title>The genome of the cucumber, Cucumis sativus L.</title>
        <authorList>
            <person name="Huang S."/>
            <person name="Li R."/>
            <person name="Zhang Z."/>
            <person name="Li L."/>
            <person name="Gu X."/>
            <person name="Fan W."/>
            <person name="Lucas W.J."/>
            <person name="Wang X."/>
            <person name="Xie B."/>
            <person name="Ni P."/>
            <person name="Ren Y."/>
            <person name="Zhu H."/>
            <person name="Li J."/>
            <person name="Lin K."/>
            <person name="Jin W."/>
            <person name="Fei Z."/>
            <person name="Li G."/>
            <person name="Staub J."/>
            <person name="Kilian A."/>
            <person name="van der Vossen E.A."/>
            <person name="Wu Y."/>
            <person name="Guo J."/>
            <person name="He J."/>
            <person name="Jia Z."/>
            <person name="Ren Y."/>
            <person name="Tian G."/>
            <person name="Lu Y."/>
            <person name="Ruan J."/>
            <person name="Qian W."/>
            <person name="Wang M."/>
            <person name="Huang Q."/>
            <person name="Li B."/>
            <person name="Xuan Z."/>
            <person name="Cao J."/>
            <person name="Asan"/>
            <person name="Wu Z."/>
            <person name="Zhang J."/>
            <person name="Cai Q."/>
            <person name="Bai Y."/>
            <person name="Zhao B."/>
            <person name="Han Y."/>
            <person name="Li Y."/>
            <person name="Li X."/>
            <person name="Wang S."/>
            <person name="Shi Q."/>
            <person name="Liu S."/>
            <person name="Cho W.K."/>
            <person name="Kim J.Y."/>
            <person name="Xu Y."/>
            <person name="Heller-Uszynska K."/>
            <person name="Miao H."/>
            <person name="Cheng Z."/>
            <person name="Zhang S."/>
            <person name="Wu J."/>
            <person name="Yang Y."/>
            <person name="Kang H."/>
            <person name="Li M."/>
            <person name="Liang H."/>
            <person name="Ren X."/>
            <person name="Shi Z."/>
            <person name="Wen M."/>
            <person name="Jian M."/>
            <person name="Yang H."/>
            <person name="Zhang G."/>
            <person name="Yang Z."/>
            <person name="Chen R."/>
            <person name="Liu S."/>
            <person name="Li J."/>
            <person name="Ma L."/>
            <person name="Liu H."/>
            <person name="Zhou Y."/>
            <person name="Zhao J."/>
            <person name="Fang X."/>
            <person name="Li G."/>
            <person name="Fang L."/>
            <person name="Li Y."/>
            <person name="Liu D."/>
            <person name="Zheng H."/>
            <person name="Zhang Y."/>
            <person name="Qin N."/>
            <person name="Li Z."/>
            <person name="Yang G."/>
            <person name="Yang S."/>
            <person name="Bolund L."/>
            <person name="Kristiansen K."/>
            <person name="Zheng H."/>
            <person name="Li S."/>
            <person name="Zhang X."/>
            <person name="Yang H."/>
            <person name="Wang J."/>
            <person name="Sun R."/>
            <person name="Zhang B."/>
            <person name="Jiang S."/>
            <person name="Wang J."/>
            <person name="Du Y."/>
            <person name="Li S."/>
        </authorList>
    </citation>
    <scope>NUCLEOTIDE SEQUENCE [LARGE SCALE GENOMIC DNA]</scope>
    <source>
        <strain evidence="2">cv. 9930</strain>
    </source>
</reference>
<keyword evidence="2" id="KW-1185">Reference proteome</keyword>
<dbReference type="Gramene" id="KGN62929">
    <property type="protein sequence ID" value="KGN62929"/>
    <property type="gene ID" value="Csa_2G380090"/>
</dbReference>